<proteinExistence type="inferred from homology"/>
<comment type="similarity">
    <text evidence="1">Belongs to the bacterial histone-like protein family.</text>
</comment>
<organism evidence="2 3">
    <name type="scientific">Candidatus Acidulodesulfobacterium ferriphilum</name>
    <dbReference type="NCBI Taxonomy" id="2597223"/>
    <lineage>
        <taxon>Bacteria</taxon>
        <taxon>Deltaproteobacteria</taxon>
        <taxon>Candidatus Acidulodesulfobacterales</taxon>
        <taxon>Candidatus Acidulodesulfobacterium</taxon>
    </lineage>
</organism>
<dbReference type="Pfam" id="PF00216">
    <property type="entry name" value="Bac_DNA_binding"/>
    <property type="match status" value="1"/>
</dbReference>
<protein>
    <submittedName>
        <fullName evidence="2">Integration host factor subunit beta</fullName>
    </submittedName>
</protein>
<dbReference type="AlphaFoldDB" id="A0A519BBH7"/>
<gene>
    <name evidence="2" type="ORF">EVJ47_05200</name>
</gene>
<name>A0A519BBH7_9DELT</name>
<dbReference type="PANTHER" id="PTHR33175:SF5">
    <property type="entry name" value="INTEGRATION HOST FACTOR SUBUNIT BETA"/>
    <property type="match status" value="1"/>
</dbReference>
<reference evidence="2 3" key="1">
    <citation type="submission" date="2019-01" db="EMBL/GenBank/DDBJ databases">
        <title>Insights into ecological role of a new deltaproteobacterial order Candidatus Sinidesulfobacterales (Sva0485) by metagenomics and metatranscriptomics.</title>
        <authorList>
            <person name="Tan S."/>
            <person name="Liu J."/>
            <person name="Fang Y."/>
            <person name="Hedlund B.P."/>
            <person name="Lian Z.H."/>
            <person name="Huang L.Y."/>
            <person name="Li J.T."/>
            <person name="Huang L.N."/>
            <person name="Li W.J."/>
            <person name="Jiang H.C."/>
            <person name="Dong H.L."/>
            <person name="Shu W.S."/>
        </authorList>
    </citation>
    <scope>NUCLEOTIDE SEQUENCE [LARGE SCALE GENOMIC DNA]</scope>
    <source>
        <strain evidence="2">AP3</strain>
    </source>
</reference>
<dbReference type="PRINTS" id="PR01727">
    <property type="entry name" value="DNABINDINGHU"/>
</dbReference>
<evidence type="ECO:0000256" key="1">
    <source>
        <dbReference type="RuleBase" id="RU003939"/>
    </source>
</evidence>
<dbReference type="Gene3D" id="4.10.520.10">
    <property type="entry name" value="IHF-like DNA-binding proteins"/>
    <property type="match status" value="1"/>
</dbReference>
<dbReference type="PANTHER" id="PTHR33175">
    <property type="entry name" value="DNA-BINDING PROTEIN HU"/>
    <property type="match status" value="1"/>
</dbReference>
<dbReference type="InterPro" id="IPR000119">
    <property type="entry name" value="Hist_DNA-bd"/>
</dbReference>
<sequence length="94" mass="10634">MNKADFIEKFAKENNISVKISGAVVNTILDTIKEALIQKKRVEIRGFGSFSVKEYDSYTGRNPKTGESIGVQNKLAPFFKMSKIYKNNLINEND</sequence>
<dbReference type="SUPFAM" id="SSF47729">
    <property type="entry name" value="IHF-like DNA-binding proteins"/>
    <property type="match status" value="1"/>
</dbReference>
<comment type="caution">
    <text evidence="2">The sequence shown here is derived from an EMBL/GenBank/DDBJ whole genome shotgun (WGS) entry which is preliminary data.</text>
</comment>
<evidence type="ECO:0000313" key="2">
    <source>
        <dbReference type="EMBL" id="RZD14568.1"/>
    </source>
</evidence>
<dbReference type="GO" id="GO:0030527">
    <property type="term" value="F:structural constituent of chromatin"/>
    <property type="evidence" value="ECO:0007669"/>
    <property type="project" value="InterPro"/>
</dbReference>
<dbReference type="SMART" id="SM00411">
    <property type="entry name" value="BHL"/>
    <property type="match status" value="1"/>
</dbReference>
<evidence type="ECO:0000313" key="3">
    <source>
        <dbReference type="Proteomes" id="UP000320813"/>
    </source>
</evidence>
<dbReference type="EMBL" id="SGBD01000002">
    <property type="protein sequence ID" value="RZD14568.1"/>
    <property type="molecule type" value="Genomic_DNA"/>
</dbReference>
<dbReference type="InterPro" id="IPR010992">
    <property type="entry name" value="IHF-like_DNA-bd_dom_sf"/>
</dbReference>
<dbReference type="Proteomes" id="UP000320813">
    <property type="component" value="Unassembled WGS sequence"/>
</dbReference>
<accession>A0A519BBH7</accession>
<dbReference type="CDD" id="cd13836">
    <property type="entry name" value="IHF_B"/>
    <property type="match status" value="1"/>
</dbReference>
<dbReference type="GO" id="GO:0003677">
    <property type="term" value="F:DNA binding"/>
    <property type="evidence" value="ECO:0007669"/>
    <property type="project" value="InterPro"/>
</dbReference>
<dbReference type="GO" id="GO:0005829">
    <property type="term" value="C:cytosol"/>
    <property type="evidence" value="ECO:0007669"/>
    <property type="project" value="TreeGrafter"/>
</dbReference>